<proteinExistence type="predicted"/>
<dbReference type="KEGG" id="tmr:Tmar_0614"/>
<protein>
    <recommendedName>
        <fullName evidence="1">Putative peptidoglycan binding domain-containing protein</fullName>
    </recommendedName>
</protein>
<evidence type="ECO:0000259" key="1">
    <source>
        <dbReference type="Pfam" id="PF08823"/>
    </source>
</evidence>
<dbReference type="InterPro" id="IPR036366">
    <property type="entry name" value="PGBDSf"/>
</dbReference>
<dbReference type="Pfam" id="PF08823">
    <property type="entry name" value="PG_binding_2"/>
    <property type="match status" value="1"/>
</dbReference>
<dbReference type="InterPro" id="IPR010430">
    <property type="entry name" value="DUF1028"/>
</dbReference>
<dbReference type="SUPFAM" id="SSF56235">
    <property type="entry name" value="N-terminal nucleophile aminohydrolases (Ntn hydrolases)"/>
    <property type="match status" value="1"/>
</dbReference>
<gene>
    <name evidence="2" type="ordered locus">Tmar_0614</name>
</gene>
<dbReference type="AlphaFoldDB" id="E6SHH1"/>
<dbReference type="Gene3D" id="1.10.101.10">
    <property type="entry name" value="PGBD-like superfamily/PGBD"/>
    <property type="match status" value="1"/>
</dbReference>
<dbReference type="Proteomes" id="UP000008915">
    <property type="component" value="Chromosome"/>
</dbReference>
<organism evidence="2 3">
    <name type="scientific">Thermaerobacter marianensis (strain ATCC 700841 / DSM 12885 / JCM 10246 / 7p75a)</name>
    <dbReference type="NCBI Taxonomy" id="644966"/>
    <lineage>
        <taxon>Bacteria</taxon>
        <taxon>Bacillati</taxon>
        <taxon>Bacillota</taxon>
        <taxon>Clostridia</taxon>
        <taxon>Eubacteriales</taxon>
        <taxon>Clostridiales Family XVII. Incertae Sedis</taxon>
        <taxon>Thermaerobacter</taxon>
    </lineage>
</organism>
<dbReference type="PANTHER" id="PTHR39328:SF1">
    <property type="entry name" value="BLL2871 PROTEIN"/>
    <property type="match status" value="1"/>
</dbReference>
<dbReference type="InterPro" id="IPR036365">
    <property type="entry name" value="PGBD-like_sf"/>
</dbReference>
<reference evidence="2 3" key="1">
    <citation type="journal article" date="2010" name="Stand. Genomic Sci.">
        <title>Complete genome sequence of Thermaerobacter marianensis type strain (7p75a).</title>
        <authorList>
            <person name="Han C."/>
            <person name="Gu W."/>
            <person name="Zhang X."/>
            <person name="Lapidus A."/>
            <person name="Nolan M."/>
            <person name="Copeland A."/>
            <person name="Lucas S."/>
            <person name="Del Rio T.G."/>
            <person name="Tice H."/>
            <person name="Cheng J.F."/>
            <person name="Tapia R."/>
            <person name="Goodwin L."/>
            <person name="Pitluck S."/>
            <person name="Pagani I."/>
            <person name="Ivanova N."/>
            <person name="Mavromatis K."/>
            <person name="Mikhailova N."/>
            <person name="Pati A."/>
            <person name="Chen A."/>
            <person name="Palaniappan K."/>
            <person name="Land M."/>
            <person name="Hauser L."/>
            <person name="Chang Y.J."/>
            <person name="Jeffries C.D."/>
            <person name="Schneider S."/>
            <person name="Rohde M."/>
            <person name="Goker M."/>
            <person name="Pukall R."/>
            <person name="Woyke T."/>
            <person name="Bristow J."/>
            <person name="Eisen J.A."/>
            <person name="Markowitz V."/>
            <person name="Hugenholtz P."/>
            <person name="Kyrpides N.C."/>
            <person name="Klenk H.P."/>
            <person name="Detter J.C."/>
        </authorList>
    </citation>
    <scope>NUCLEOTIDE SEQUENCE [LARGE SCALE GENOMIC DNA]</scope>
    <source>
        <strain evidence="3">ATCC 700841 / DSM 12885 / JCM 10246 / 7p75a</strain>
    </source>
</reference>
<dbReference type="HOGENOM" id="CLU_068244_0_1_9"/>
<feature type="domain" description="Putative peptidoglycan binding" evidence="1">
    <location>
        <begin position="229"/>
        <end position="302"/>
    </location>
</feature>
<sequence length="317" mass="34406">MNDRAGFRGRVWAPGGAPWVATFSIVAADPEAGIWGIGVQSKFLAVGAVVPWAEAGTGAVATQAWANVSYGPEGLALLRQGLSAEEVVARLVEADPDRDHRQLGVVDAQGRAAAYTGKACFEWAGHRVGPGYACQGNILAGPAVVDHMARAYEAARDRGLPMEERLIEALRAAQAEGGDRRGQQSAALLVVKPRGGYGGYNDRWLDLRVDDHPRPIEELDRLMRLHRLYFGTPDPARRVRLEGPVVEEVQRLLQATGYYDGPVTGQVDEATRQALRTFQLNENFEEREVGDEVIDGDVLDYLRSLARRQPAGGEAAT</sequence>
<dbReference type="RefSeq" id="WP_013495040.1">
    <property type="nucleotide sequence ID" value="NC_014831.1"/>
</dbReference>
<evidence type="ECO:0000313" key="2">
    <source>
        <dbReference type="EMBL" id="ADU50735.1"/>
    </source>
</evidence>
<accession>E6SHH1</accession>
<dbReference type="SUPFAM" id="SSF47090">
    <property type="entry name" value="PGBD-like"/>
    <property type="match status" value="1"/>
</dbReference>
<evidence type="ECO:0000313" key="3">
    <source>
        <dbReference type="Proteomes" id="UP000008915"/>
    </source>
</evidence>
<dbReference type="InterPro" id="IPR029055">
    <property type="entry name" value="Ntn_hydrolases_N"/>
</dbReference>
<dbReference type="Gene3D" id="3.60.20.10">
    <property type="entry name" value="Glutamine Phosphoribosylpyrophosphate, subunit 1, domain 1"/>
    <property type="match status" value="1"/>
</dbReference>
<dbReference type="PANTHER" id="PTHR39328">
    <property type="entry name" value="BLL2871 PROTEIN"/>
    <property type="match status" value="1"/>
</dbReference>
<dbReference type="eggNOG" id="COG3342">
    <property type="taxonomic scope" value="Bacteria"/>
</dbReference>
<keyword evidence="3" id="KW-1185">Reference proteome</keyword>
<name>E6SHH1_THEM7</name>
<dbReference type="Pfam" id="PF06267">
    <property type="entry name" value="DUF1028"/>
    <property type="match status" value="1"/>
</dbReference>
<dbReference type="InterPro" id="IPR014927">
    <property type="entry name" value="PG-bd_2"/>
</dbReference>
<dbReference type="EMBL" id="CP002344">
    <property type="protein sequence ID" value="ADU50735.1"/>
    <property type="molecule type" value="Genomic_DNA"/>
</dbReference>
<reference evidence="3" key="2">
    <citation type="journal article" date="2010" name="Stand. Genomic Sci.">
        <title>Complete genome sequence of Thermaerobacter marianensis type strain (7p75aT).</title>
        <authorList>
            <person name="Han C."/>
            <person name="Gu W."/>
            <person name="Zhang X."/>
            <person name="Lapidus A."/>
            <person name="Nolan M."/>
            <person name="Copeland A."/>
            <person name="Lucas S."/>
            <person name="Glavina Del Rio T."/>
            <person name="Tice H."/>
            <person name="Cheng J."/>
            <person name="Tapia R."/>
            <person name="Goodwin L."/>
            <person name="Pitluck S."/>
            <person name="Pagani I."/>
            <person name="Ivanova N."/>
            <person name="Mavromatis K."/>
            <person name="Mikhailova N."/>
            <person name="Pati A."/>
            <person name="Chen A."/>
            <person name="Palaniappan K."/>
            <person name="Land M."/>
            <person name="Hauser L."/>
            <person name="Chang Y."/>
            <person name="Jeffries C."/>
            <person name="Schneider S."/>
            <person name="Rohde M."/>
            <person name="Goker M."/>
            <person name="Pukall R."/>
            <person name="Woyke T."/>
            <person name="Bristow J."/>
            <person name="Eisen J."/>
            <person name="Markowitz V."/>
            <person name="Hugenholtz P."/>
            <person name="Kyrpides N."/>
            <person name="Klenk H."/>
            <person name="Detter J."/>
        </authorList>
    </citation>
    <scope>NUCLEOTIDE SEQUENCE [LARGE SCALE GENOMIC DNA]</scope>
    <source>
        <strain evidence="3">ATCC 700841 / DSM 12885 / JCM 10246 / 7p75a</strain>
    </source>
</reference>